<feature type="domain" description="Amidase" evidence="1">
    <location>
        <begin position="30"/>
        <end position="421"/>
    </location>
</feature>
<dbReference type="NCBIfam" id="NF005300">
    <property type="entry name" value="PRK06828.1"/>
    <property type="match status" value="1"/>
</dbReference>
<dbReference type="PANTHER" id="PTHR42678">
    <property type="entry name" value="AMIDASE"/>
    <property type="match status" value="1"/>
</dbReference>
<sequence>MENKWAEWIVEADIPRMQQAMENGSLSSEELVQAYMDRIRKVDGLLRSILELNPDAPGIAKALDKERREQGSRGTLHGIPVLLKDNIGTADSLHTSAGSIALADHYAVEDSFVAAKLRRAGAVLLGKTNMTEWANAMSSSMWAGYSSRGGLTLNPYGPGEFFVGGSSSGSAVAIAANLAAAAVGTETAGSIVCPASQNFIVGLKPTVGLVSRSGIIPFARSQDTAGPMTRTVTDAAILLGALAGEDERDEATMADGRRALADYSPFLDRSFLKTARIGVPRFYYQELEGDEERLAIIEQAIATLREAGATVIDPVSLPCEQQEWGNVMGYELKSHLNDYLSGLDESLPVHSLKDVIAFNEAHAEQALKYGQDGLIRCEATSGTLTEQNYLDAKAQNKEHARSQGIDYVLKEHSLDALLLPGCWDGSDIAGKAGYPLIAVPAGYSREGATSPGGYPTKGPFGVIFSGAAYSEPALIAIAFGFEQASRHRFPPALD</sequence>
<protein>
    <submittedName>
        <fullName evidence="2">Amidase</fullName>
    </submittedName>
</protein>
<dbReference type="SUPFAM" id="SSF75304">
    <property type="entry name" value="Amidase signature (AS) enzymes"/>
    <property type="match status" value="1"/>
</dbReference>
<dbReference type="Pfam" id="PF01425">
    <property type="entry name" value="Amidase"/>
    <property type="match status" value="1"/>
</dbReference>
<accession>A0A916ZAR6</accession>
<dbReference type="InterPro" id="IPR023631">
    <property type="entry name" value="Amidase_dom"/>
</dbReference>
<keyword evidence="3" id="KW-1185">Reference proteome</keyword>
<evidence type="ECO:0000259" key="1">
    <source>
        <dbReference type="Pfam" id="PF01425"/>
    </source>
</evidence>
<dbReference type="Proteomes" id="UP000612456">
    <property type="component" value="Unassembled WGS sequence"/>
</dbReference>
<organism evidence="2 3">
    <name type="scientific">Paenibacillus nasutitermitis</name>
    <dbReference type="NCBI Taxonomy" id="1652958"/>
    <lineage>
        <taxon>Bacteria</taxon>
        <taxon>Bacillati</taxon>
        <taxon>Bacillota</taxon>
        <taxon>Bacilli</taxon>
        <taxon>Bacillales</taxon>
        <taxon>Paenibacillaceae</taxon>
        <taxon>Paenibacillus</taxon>
    </lineage>
</organism>
<dbReference type="RefSeq" id="WP_188995807.1">
    <property type="nucleotide sequence ID" value="NZ_BMHP01000003.1"/>
</dbReference>
<gene>
    <name evidence="2" type="primary">gatA</name>
    <name evidence="2" type="ORF">GCM10010911_48710</name>
</gene>
<dbReference type="PANTHER" id="PTHR42678:SF34">
    <property type="entry name" value="OS04G0183300 PROTEIN"/>
    <property type="match status" value="1"/>
</dbReference>
<dbReference type="Gene3D" id="3.90.1300.10">
    <property type="entry name" value="Amidase signature (AS) domain"/>
    <property type="match status" value="1"/>
</dbReference>
<comment type="caution">
    <text evidence="2">The sequence shown here is derived from an EMBL/GenBank/DDBJ whole genome shotgun (WGS) entry which is preliminary data.</text>
</comment>
<dbReference type="InterPro" id="IPR036928">
    <property type="entry name" value="AS_sf"/>
</dbReference>
<dbReference type="AlphaFoldDB" id="A0A916ZAR6"/>
<dbReference type="EMBL" id="BMHP01000003">
    <property type="protein sequence ID" value="GGD84623.1"/>
    <property type="molecule type" value="Genomic_DNA"/>
</dbReference>
<proteinExistence type="predicted"/>
<reference evidence="2" key="2">
    <citation type="submission" date="2020-09" db="EMBL/GenBank/DDBJ databases">
        <authorList>
            <person name="Sun Q."/>
            <person name="Zhou Y."/>
        </authorList>
    </citation>
    <scope>NUCLEOTIDE SEQUENCE</scope>
    <source>
        <strain evidence="2">CGMCC 1.15178</strain>
    </source>
</reference>
<evidence type="ECO:0000313" key="2">
    <source>
        <dbReference type="EMBL" id="GGD84623.1"/>
    </source>
</evidence>
<reference evidence="2" key="1">
    <citation type="journal article" date="2014" name="Int. J. Syst. Evol. Microbiol.">
        <title>Complete genome sequence of Corynebacterium casei LMG S-19264T (=DSM 44701T), isolated from a smear-ripened cheese.</title>
        <authorList>
            <consortium name="US DOE Joint Genome Institute (JGI-PGF)"/>
            <person name="Walter F."/>
            <person name="Albersmeier A."/>
            <person name="Kalinowski J."/>
            <person name="Ruckert C."/>
        </authorList>
    </citation>
    <scope>NUCLEOTIDE SEQUENCE</scope>
    <source>
        <strain evidence="2">CGMCC 1.15178</strain>
    </source>
</reference>
<evidence type="ECO:0000313" key="3">
    <source>
        <dbReference type="Proteomes" id="UP000612456"/>
    </source>
</evidence>
<name>A0A916ZAR6_9BACL</name>